<evidence type="ECO:0000313" key="4">
    <source>
        <dbReference type="EMBL" id="KAF4656947.1"/>
    </source>
</evidence>
<evidence type="ECO:0000256" key="3">
    <source>
        <dbReference type="ARBA" id="ARBA00022679"/>
    </source>
</evidence>
<dbReference type="EMBL" id="JABAHT010000379">
    <property type="protein sequence ID" value="KAF4656947.1"/>
    <property type="molecule type" value="Genomic_DNA"/>
</dbReference>
<comment type="similarity">
    <text evidence="1">Belongs to the glycosyltransferase 34 family.</text>
</comment>
<proteinExistence type="inferred from homology"/>
<dbReference type="Proteomes" id="UP000570595">
    <property type="component" value="Unassembled WGS sequence"/>
</dbReference>
<sequence length="503" mass="57031">MPDGMKDFIGRDYCGGPRWERFYAKLGHAVEAHNVYDFPTCIATLGRALREQFLPIESSEGAFECATGMAAASQVLGNCLEAYGMPVRALRQRQWTSILASYDFQMKGEEYIDQSQWPLKWEETISSLLTTKKAVMLAAEDRRHPWSQRSTKDAIQSAGANSSTALKIAIVSVCDYNANETPLAELSRRNKKAHADKHGYDLIVHTKSPVLQDAFTDKADIYASRPPAWSKIDAVMEALGTALYDWVMWMDCDSYFMTPEVRLEDVIALAEVEHSVNTGSLKPSRRTKARVKRLAEWRPSNASLTRAKLLRKYDRLIEKIIEEDLKEVIGGSPESSKRVSRLIQADPELPEMLGKEEGLQIITSEDGLMLNTGIFFVKCTPWSYWFMHKTRSMTFARSPMTFHPWWDQTGVMWWLSLPVQLAAFANETSVSEQGDDYNDKDDNLGHIPAVHFLPQRQLNVYPPVVAAMLKTHIGSPLLYMILCKSAFLLSLPGRRLYSVLQWM</sequence>
<keyword evidence="2" id="KW-0328">Glycosyltransferase</keyword>
<protein>
    <recommendedName>
        <fullName evidence="6">Alpha-1,6-mannosyltransferase</fullName>
    </recommendedName>
</protein>
<reference evidence="4 5" key="1">
    <citation type="submission" date="2020-04" db="EMBL/GenBank/DDBJ databases">
        <title>Perkinsus olseni comparative genomics.</title>
        <authorList>
            <person name="Bogema D.R."/>
        </authorList>
    </citation>
    <scope>NUCLEOTIDE SEQUENCE [LARGE SCALE GENOMIC DNA]</scope>
    <source>
        <strain evidence="4">ATCC PRA-179</strain>
    </source>
</reference>
<name>A0A7J6LCF9_PEROL</name>
<evidence type="ECO:0000256" key="1">
    <source>
        <dbReference type="ARBA" id="ARBA00005664"/>
    </source>
</evidence>
<dbReference type="GO" id="GO:0016757">
    <property type="term" value="F:glycosyltransferase activity"/>
    <property type="evidence" value="ECO:0007669"/>
    <property type="project" value="UniProtKB-KW"/>
</dbReference>
<organism evidence="4 5">
    <name type="scientific">Perkinsus olseni</name>
    <name type="common">Perkinsus atlanticus</name>
    <dbReference type="NCBI Taxonomy" id="32597"/>
    <lineage>
        <taxon>Eukaryota</taxon>
        <taxon>Sar</taxon>
        <taxon>Alveolata</taxon>
        <taxon>Perkinsozoa</taxon>
        <taxon>Perkinsea</taxon>
        <taxon>Perkinsida</taxon>
        <taxon>Perkinsidae</taxon>
        <taxon>Perkinsus</taxon>
    </lineage>
</organism>
<evidence type="ECO:0000313" key="5">
    <source>
        <dbReference type="Proteomes" id="UP000570595"/>
    </source>
</evidence>
<gene>
    <name evidence="4" type="ORF">FOZ61_006564</name>
</gene>
<keyword evidence="3" id="KW-0808">Transferase</keyword>
<dbReference type="AlphaFoldDB" id="A0A7J6LCF9"/>
<evidence type="ECO:0000256" key="2">
    <source>
        <dbReference type="ARBA" id="ARBA00022676"/>
    </source>
</evidence>
<dbReference type="GO" id="GO:0006487">
    <property type="term" value="P:protein N-linked glycosylation"/>
    <property type="evidence" value="ECO:0007669"/>
    <property type="project" value="TreeGrafter"/>
</dbReference>
<evidence type="ECO:0008006" key="6">
    <source>
        <dbReference type="Google" id="ProtNLM"/>
    </source>
</evidence>
<accession>A0A7J6LCF9</accession>
<dbReference type="Pfam" id="PF05637">
    <property type="entry name" value="Glyco_transf_34"/>
    <property type="match status" value="1"/>
</dbReference>
<dbReference type="InterPro" id="IPR029044">
    <property type="entry name" value="Nucleotide-diphossugar_trans"/>
</dbReference>
<dbReference type="Gene3D" id="3.90.550.10">
    <property type="entry name" value="Spore Coat Polysaccharide Biosynthesis Protein SpsA, Chain A"/>
    <property type="match status" value="1"/>
</dbReference>
<dbReference type="PANTHER" id="PTHR31306:SF4">
    <property type="entry name" value="ALPHA-1,2-GALACTOSYLTRANSFERASE"/>
    <property type="match status" value="1"/>
</dbReference>
<dbReference type="OrthoDB" id="407658at2759"/>
<dbReference type="GO" id="GO:0000139">
    <property type="term" value="C:Golgi membrane"/>
    <property type="evidence" value="ECO:0007669"/>
    <property type="project" value="TreeGrafter"/>
</dbReference>
<dbReference type="InterPro" id="IPR008630">
    <property type="entry name" value="Glyco_trans_34"/>
</dbReference>
<dbReference type="PANTHER" id="PTHR31306">
    <property type="entry name" value="ALPHA-1,6-MANNOSYLTRANSFERASE MNN11-RELATED"/>
    <property type="match status" value="1"/>
</dbReference>
<comment type="caution">
    <text evidence="4">The sequence shown here is derived from an EMBL/GenBank/DDBJ whole genome shotgun (WGS) entry which is preliminary data.</text>
</comment>